<accession>A0ABR3LCW6</accession>
<reference evidence="1 2" key="1">
    <citation type="submission" date="2023-09" db="EMBL/GenBank/DDBJ databases">
        <authorList>
            <person name="Wang M."/>
        </authorList>
    </citation>
    <scope>NUCLEOTIDE SEQUENCE [LARGE SCALE GENOMIC DNA]</scope>
    <source>
        <strain evidence="1">GT-2023</strain>
        <tissue evidence="1">Liver</tissue>
    </source>
</reference>
<proteinExistence type="predicted"/>
<protein>
    <submittedName>
        <fullName evidence="1">Uncharacterized protein</fullName>
    </submittedName>
</protein>
<sequence>MLTDTGHCSSPLAGQLSITLRRHRCILPTHPPSPSNPHAALIYADSVWASAPVLAVVNTVHKPLRPLSL</sequence>
<evidence type="ECO:0000313" key="2">
    <source>
        <dbReference type="Proteomes" id="UP001558613"/>
    </source>
</evidence>
<organism evidence="1 2">
    <name type="scientific">Cirrhinus molitorella</name>
    <name type="common">mud carp</name>
    <dbReference type="NCBI Taxonomy" id="172907"/>
    <lineage>
        <taxon>Eukaryota</taxon>
        <taxon>Metazoa</taxon>
        <taxon>Chordata</taxon>
        <taxon>Craniata</taxon>
        <taxon>Vertebrata</taxon>
        <taxon>Euteleostomi</taxon>
        <taxon>Actinopterygii</taxon>
        <taxon>Neopterygii</taxon>
        <taxon>Teleostei</taxon>
        <taxon>Ostariophysi</taxon>
        <taxon>Cypriniformes</taxon>
        <taxon>Cyprinidae</taxon>
        <taxon>Labeoninae</taxon>
        <taxon>Labeonini</taxon>
        <taxon>Cirrhinus</taxon>
    </lineage>
</organism>
<dbReference type="Proteomes" id="UP001558613">
    <property type="component" value="Unassembled WGS sequence"/>
</dbReference>
<dbReference type="EMBL" id="JAYMGO010000023">
    <property type="protein sequence ID" value="KAL1250245.1"/>
    <property type="molecule type" value="Genomic_DNA"/>
</dbReference>
<evidence type="ECO:0000313" key="1">
    <source>
        <dbReference type="EMBL" id="KAL1250245.1"/>
    </source>
</evidence>
<gene>
    <name evidence="1" type="ORF">QQF64_021250</name>
</gene>
<keyword evidence="2" id="KW-1185">Reference proteome</keyword>
<comment type="caution">
    <text evidence="1">The sequence shown here is derived from an EMBL/GenBank/DDBJ whole genome shotgun (WGS) entry which is preliminary data.</text>
</comment>
<name>A0ABR3LCW6_9TELE</name>